<feature type="binding site" evidence="6">
    <location>
        <position position="201"/>
    </location>
    <ligand>
        <name>a divalent metal cation</name>
        <dbReference type="ChEBI" id="CHEBI:60240"/>
        <label>2</label>
        <note>catalytic</note>
    </ligand>
</feature>
<keyword evidence="10" id="KW-1185">Reference proteome</keyword>
<dbReference type="NCBIfam" id="TIGR00500">
    <property type="entry name" value="met_pdase_I"/>
    <property type="match status" value="1"/>
</dbReference>
<dbReference type="PANTHER" id="PTHR43330">
    <property type="entry name" value="METHIONINE AMINOPEPTIDASE"/>
    <property type="match status" value="1"/>
</dbReference>
<comment type="subunit">
    <text evidence="6">Monomer.</text>
</comment>
<dbReference type="RefSeq" id="WP_290364009.1">
    <property type="nucleotide sequence ID" value="NZ_JAUFQU010000001.1"/>
</dbReference>
<organism evidence="9 10">
    <name type="scientific">Paenimyroides ceti</name>
    <dbReference type="NCBI Taxonomy" id="395087"/>
    <lineage>
        <taxon>Bacteria</taxon>
        <taxon>Pseudomonadati</taxon>
        <taxon>Bacteroidota</taxon>
        <taxon>Flavobacteriia</taxon>
        <taxon>Flavobacteriales</taxon>
        <taxon>Flavobacteriaceae</taxon>
        <taxon>Paenimyroides</taxon>
    </lineage>
</organism>
<evidence type="ECO:0000256" key="6">
    <source>
        <dbReference type="HAMAP-Rule" id="MF_01974"/>
    </source>
</evidence>
<evidence type="ECO:0000313" key="10">
    <source>
        <dbReference type="Proteomes" id="UP001242368"/>
    </source>
</evidence>
<keyword evidence="5 6" id="KW-0378">Hydrolase</keyword>
<keyword evidence="2 6" id="KW-0031">Aminopeptidase</keyword>
<gene>
    <name evidence="6 9" type="primary">map</name>
    <name evidence="9" type="ORF">QW060_13530</name>
</gene>
<dbReference type="GO" id="GO:0004239">
    <property type="term" value="F:initiator methionyl aminopeptidase activity"/>
    <property type="evidence" value="ECO:0007669"/>
    <property type="project" value="UniProtKB-EC"/>
</dbReference>
<evidence type="ECO:0000313" key="9">
    <source>
        <dbReference type="EMBL" id="MDN3708127.1"/>
    </source>
</evidence>
<reference evidence="10" key="1">
    <citation type="journal article" date="2019" name="Int. J. Syst. Evol. Microbiol.">
        <title>The Global Catalogue of Microorganisms (GCM) 10K type strain sequencing project: providing services to taxonomists for standard genome sequencing and annotation.</title>
        <authorList>
            <consortium name="The Broad Institute Genomics Platform"/>
            <consortium name="The Broad Institute Genome Sequencing Center for Infectious Disease"/>
            <person name="Wu L."/>
            <person name="Ma J."/>
        </authorList>
    </citation>
    <scope>NUCLEOTIDE SEQUENCE [LARGE SCALE GENOMIC DNA]</scope>
    <source>
        <strain evidence="10">CECT 7184</strain>
    </source>
</reference>
<dbReference type="CDD" id="cd01086">
    <property type="entry name" value="MetAP1"/>
    <property type="match status" value="1"/>
</dbReference>
<dbReference type="InterPro" id="IPR000994">
    <property type="entry name" value="Pept_M24"/>
</dbReference>
<feature type="binding site" evidence="6">
    <location>
        <position position="105"/>
    </location>
    <ligand>
        <name>a divalent metal cation</name>
        <dbReference type="ChEBI" id="CHEBI:60240"/>
        <label>2</label>
        <note>catalytic</note>
    </ligand>
</feature>
<proteinExistence type="inferred from homology"/>
<evidence type="ECO:0000259" key="8">
    <source>
        <dbReference type="Pfam" id="PF00557"/>
    </source>
</evidence>
<feature type="binding site" evidence="6">
    <location>
        <position position="232"/>
    </location>
    <ligand>
        <name>a divalent metal cation</name>
        <dbReference type="ChEBI" id="CHEBI:60240"/>
        <label>2</label>
        <note>catalytic</note>
    </ligand>
</feature>
<sequence length="272" mass="29947">MIVIKTREEIEMMRESALIVSKALGMLASEIKPGVSTLHLDKLAESFIRDHGAEPGFLGLYGCPCSLLTSVNEQIVHGLPTERVLEEGDIISADLGALKNGWYGDHAYTFAVGEIAADTAKLLEVTKQSLYVGIREYRNGNRVEDVGSAIQKYAEGFGYGVVRELVGHGIGKKMHEGPEMPNYGKKGKGKKFVEGMVVAIEPMINMGTKNIKQLKDGWTISTRDGKPSAHFEHDVALVDGKPEILSTFYYIYQALGIKSTEEDEFRQKPLVL</sequence>
<dbReference type="InterPro" id="IPR036005">
    <property type="entry name" value="Creatinase/aminopeptidase-like"/>
</dbReference>
<comment type="cofactor">
    <cofactor evidence="6">
        <name>Co(2+)</name>
        <dbReference type="ChEBI" id="CHEBI:48828"/>
    </cofactor>
    <cofactor evidence="6">
        <name>Zn(2+)</name>
        <dbReference type="ChEBI" id="CHEBI:29105"/>
    </cofactor>
    <cofactor evidence="6">
        <name>Mn(2+)</name>
        <dbReference type="ChEBI" id="CHEBI:29035"/>
    </cofactor>
    <cofactor evidence="6">
        <name>Fe(2+)</name>
        <dbReference type="ChEBI" id="CHEBI:29033"/>
    </cofactor>
    <text evidence="6">Binds 2 divalent metal cations per subunit. Has a high-affinity and a low affinity metal-binding site. The true nature of the physiological cofactor is under debate. The enzyme is active with cobalt, zinc, manganese or divalent iron ions. Most likely, methionine aminopeptidases function as mononuclear Fe(2+)-metalloproteases under physiological conditions, and the catalytically relevant metal-binding site has been assigned to the histidine-containing high-affinity site.</text>
</comment>
<dbReference type="Pfam" id="PF00557">
    <property type="entry name" value="Peptidase_M24"/>
    <property type="match status" value="1"/>
</dbReference>
<dbReference type="HAMAP" id="MF_01974">
    <property type="entry name" value="MetAP_1"/>
    <property type="match status" value="1"/>
</dbReference>
<dbReference type="Gene3D" id="3.90.230.10">
    <property type="entry name" value="Creatinase/methionine aminopeptidase superfamily"/>
    <property type="match status" value="1"/>
</dbReference>
<comment type="similarity">
    <text evidence="6">Belongs to the peptidase M24A family. Methionine aminopeptidase type 1 subfamily.</text>
</comment>
<dbReference type="EC" id="3.4.11.18" evidence="6 7"/>
<feature type="binding site" evidence="6">
    <location>
        <position position="105"/>
    </location>
    <ligand>
        <name>a divalent metal cation</name>
        <dbReference type="ChEBI" id="CHEBI:60240"/>
        <label>1</label>
    </ligand>
</feature>
<feature type="domain" description="Peptidase M24" evidence="8">
    <location>
        <begin position="11"/>
        <end position="236"/>
    </location>
</feature>
<dbReference type="PRINTS" id="PR00599">
    <property type="entry name" value="MAPEPTIDASE"/>
</dbReference>
<feature type="binding site" evidence="6">
    <location>
        <position position="94"/>
    </location>
    <ligand>
        <name>a divalent metal cation</name>
        <dbReference type="ChEBI" id="CHEBI:60240"/>
        <label>1</label>
    </ligand>
</feature>
<evidence type="ECO:0000256" key="2">
    <source>
        <dbReference type="ARBA" id="ARBA00022438"/>
    </source>
</evidence>
<keyword evidence="3 6" id="KW-0645">Protease</keyword>
<dbReference type="Proteomes" id="UP001242368">
    <property type="component" value="Unassembled WGS sequence"/>
</dbReference>
<feature type="binding site" evidence="6">
    <location>
        <position position="175"/>
    </location>
    <ligand>
        <name>substrate</name>
    </ligand>
</feature>
<evidence type="ECO:0000256" key="3">
    <source>
        <dbReference type="ARBA" id="ARBA00022670"/>
    </source>
</evidence>
<evidence type="ECO:0000256" key="7">
    <source>
        <dbReference type="RuleBase" id="RU003653"/>
    </source>
</evidence>
<comment type="caution">
    <text evidence="9">The sequence shown here is derived from an EMBL/GenBank/DDBJ whole genome shotgun (WGS) entry which is preliminary data.</text>
</comment>
<dbReference type="EMBL" id="JAUFQU010000001">
    <property type="protein sequence ID" value="MDN3708127.1"/>
    <property type="molecule type" value="Genomic_DNA"/>
</dbReference>
<evidence type="ECO:0000256" key="1">
    <source>
        <dbReference type="ARBA" id="ARBA00002521"/>
    </source>
</evidence>
<protein>
    <recommendedName>
        <fullName evidence="6 7">Methionine aminopeptidase</fullName>
        <shortName evidence="6">MAP</shortName>
        <shortName evidence="6">MetAP</shortName>
        <ecNumber evidence="6 7">3.4.11.18</ecNumber>
    </recommendedName>
    <alternativeName>
        <fullName evidence="6">Peptidase M</fullName>
    </alternativeName>
</protein>
<dbReference type="InterPro" id="IPR001714">
    <property type="entry name" value="Pept_M24_MAP"/>
</dbReference>
<name>A0ABT8CY88_9FLAO</name>
<dbReference type="SUPFAM" id="SSF55920">
    <property type="entry name" value="Creatinase/aminopeptidase"/>
    <property type="match status" value="1"/>
</dbReference>
<feature type="binding site" evidence="6">
    <location>
        <position position="232"/>
    </location>
    <ligand>
        <name>a divalent metal cation</name>
        <dbReference type="ChEBI" id="CHEBI:60240"/>
        <label>1</label>
    </ligand>
</feature>
<feature type="binding site" evidence="6">
    <location>
        <position position="168"/>
    </location>
    <ligand>
        <name>a divalent metal cation</name>
        <dbReference type="ChEBI" id="CHEBI:60240"/>
        <label>2</label>
        <note>catalytic</note>
    </ligand>
</feature>
<feature type="binding site" evidence="6">
    <location>
        <position position="77"/>
    </location>
    <ligand>
        <name>substrate</name>
    </ligand>
</feature>
<accession>A0ABT8CY88</accession>
<dbReference type="InterPro" id="IPR002467">
    <property type="entry name" value="Pept_M24A_MAP1"/>
</dbReference>
<keyword evidence="4 6" id="KW-0479">Metal-binding</keyword>
<comment type="function">
    <text evidence="1 6">Removes the N-terminal methionine from nascent proteins. The N-terminal methionine is often cleaved when the second residue in the primary sequence is small and uncharged (Met-Ala-, Cys, Gly, Pro, Ser, Thr, or Val). Requires deformylation of the N(alpha)-formylated initiator methionine before it can be hydrolyzed.</text>
</comment>
<evidence type="ECO:0000256" key="4">
    <source>
        <dbReference type="ARBA" id="ARBA00022723"/>
    </source>
</evidence>
<dbReference type="PANTHER" id="PTHR43330:SF27">
    <property type="entry name" value="METHIONINE AMINOPEPTIDASE"/>
    <property type="match status" value="1"/>
</dbReference>
<evidence type="ECO:0000256" key="5">
    <source>
        <dbReference type="ARBA" id="ARBA00022801"/>
    </source>
</evidence>
<comment type="catalytic activity">
    <reaction evidence="6 7">
        <text>Release of N-terminal amino acids, preferentially methionine, from peptides and arylamides.</text>
        <dbReference type="EC" id="3.4.11.18"/>
    </reaction>
</comment>